<dbReference type="CDD" id="cd12797">
    <property type="entry name" value="M23_peptidase"/>
    <property type="match status" value="1"/>
</dbReference>
<dbReference type="EMBL" id="JBBLZC010000011">
    <property type="protein sequence ID" value="MEK0083997.1"/>
    <property type="molecule type" value="Genomic_DNA"/>
</dbReference>
<protein>
    <submittedName>
        <fullName evidence="2">M23 family metallopeptidase</fullName>
        <ecNumber evidence="2">3.4.-.-</ecNumber>
    </submittedName>
</protein>
<dbReference type="InterPro" id="IPR050570">
    <property type="entry name" value="Cell_wall_metabolism_enzyme"/>
</dbReference>
<dbReference type="Gene3D" id="2.70.70.10">
    <property type="entry name" value="Glucose Permease (Domain IIA)"/>
    <property type="match status" value="1"/>
</dbReference>
<gene>
    <name evidence="2" type="ORF">U1T56_12610</name>
</gene>
<dbReference type="RefSeq" id="WP_418159846.1">
    <property type="nucleotide sequence ID" value="NZ_JBBLZC010000011.1"/>
</dbReference>
<dbReference type="PANTHER" id="PTHR21666:SF270">
    <property type="entry name" value="MUREIN HYDROLASE ACTIVATOR ENVC"/>
    <property type="match status" value="1"/>
</dbReference>
<evidence type="ECO:0000313" key="3">
    <source>
        <dbReference type="Proteomes" id="UP001375743"/>
    </source>
</evidence>
<sequence length="226" mass="24296">MDELQLNGPLSRRRFQTSLLTGILGLGTLGALGSLPTEAEAACSVTANRMMQAVIGPGGKLLRQYCDPLYRGYSKPVDDPVYGHVYVRHTGRDFSKAPGSPVRAVAAGRVTGIMNPHSPPRWQAAVVYDGGSTWWIYGHLNLAVRVGQVINRGQIVGTIADPGGLWSPHVHVGAYKIPMPTRTESVQRTLSWGRAYGRTGAEAQASALRYTVDPLVAFARTLGEAC</sequence>
<dbReference type="InterPro" id="IPR006311">
    <property type="entry name" value="TAT_signal"/>
</dbReference>
<feature type="domain" description="M23ase beta-sheet core" evidence="1">
    <location>
        <begin position="88"/>
        <end position="176"/>
    </location>
</feature>
<dbReference type="InterPro" id="IPR011055">
    <property type="entry name" value="Dup_hybrid_motif"/>
</dbReference>
<dbReference type="PROSITE" id="PS51318">
    <property type="entry name" value="TAT"/>
    <property type="match status" value="1"/>
</dbReference>
<dbReference type="Proteomes" id="UP001375743">
    <property type="component" value="Unassembled WGS sequence"/>
</dbReference>
<name>A0ABU8XS43_9PROT</name>
<proteinExistence type="predicted"/>
<accession>A0ABU8XS43</accession>
<keyword evidence="3" id="KW-1185">Reference proteome</keyword>
<dbReference type="GO" id="GO:0016787">
    <property type="term" value="F:hydrolase activity"/>
    <property type="evidence" value="ECO:0007669"/>
    <property type="project" value="UniProtKB-KW"/>
</dbReference>
<dbReference type="InterPro" id="IPR016047">
    <property type="entry name" value="M23ase_b-sheet_dom"/>
</dbReference>
<reference evidence="2 3" key="1">
    <citation type="submission" date="2024-01" db="EMBL/GenBank/DDBJ databases">
        <title>Multi-omics insights into the function and evolution of sodium benzoate biodegradation pathways in Benzoatithermus flavus gen. nov., sp. nov. from hot spring.</title>
        <authorList>
            <person name="Hu C.-J."/>
            <person name="Li W.-J."/>
        </authorList>
    </citation>
    <scope>NUCLEOTIDE SEQUENCE [LARGE SCALE GENOMIC DNA]</scope>
    <source>
        <strain evidence="2 3">SYSU G07066</strain>
    </source>
</reference>
<evidence type="ECO:0000313" key="2">
    <source>
        <dbReference type="EMBL" id="MEK0083997.1"/>
    </source>
</evidence>
<dbReference type="EC" id="3.4.-.-" evidence="2"/>
<dbReference type="PANTHER" id="PTHR21666">
    <property type="entry name" value="PEPTIDASE-RELATED"/>
    <property type="match status" value="1"/>
</dbReference>
<dbReference type="SUPFAM" id="SSF51261">
    <property type="entry name" value="Duplicated hybrid motif"/>
    <property type="match status" value="1"/>
</dbReference>
<dbReference type="Pfam" id="PF01551">
    <property type="entry name" value="Peptidase_M23"/>
    <property type="match status" value="1"/>
</dbReference>
<keyword evidence="2" id="KW-0378">Hydrolase</keyword>
<organism evidence="2 3">
    <name type="scientific">Benzoatithermus flavus</name>
    <dbReference type="NCBI Taxonomy" id="3108223"/>
    <lineage>
        <taxon>Bacteria</taxon>
        <taxon>Pseudomonadati</taxon>
        <taxon>Pseudomonadota</taxon>
        <taxon>Alphaproteobacteria</taxon>
        <taxon>Geminicoccales</taxon>
        <taxon>Geminicoccaceae</taxon>
        <taxon>Benzoatithermus</taxon>
    </lineage>
</organism>
<evidence type="ECO:0000259" key="1">
    <source>
        <dbReference type="Pfam" id="PF01551"/>
    </source>
</evidence>
<comment type="caution">
    <text evidence="2">The sequence shown here is derived from an EMBL/GenBank/DDBJ whole genome shotgun (WGS) entry which is preliminary data.</text>
</comment>